<dbReference type="PANTHER" id="PTHR30619">
    <property type="entry name" value="DNA INTERNALIZATION/COMPETENCE PROTEIN COMEC/REC2"/>
    <property type="match status" value="1"/>
</dbReference>
<dbReference type="GO" id="GO:0005886">
    <property type="term" value="C:plasma membrane"/>
    <property type="evidence" value="ECO:0007669"/>
    <property type="project" value="UniProtKB-SubCell"/>
</dbReference>
<evidence type="ECO:0000313" key="9">
    <source>
        <dbReference type="EMBL" id="BAL58503.1"/>
    </source>
</evidence>
<name>H5SQY6_ACEAU</name>
<organism evidence="9">
    <name type="scientific">Acetithermum autotrophicum</name>
    <dbReference type="NCBI Taxonomy" id="1446466"/>
    <lineage>
        <taxon>Bacteria</taxon>
        <taxon>Candidatus Bipolaricaulota</taxon>
        <taxon>Candidatus Acetithermum</taxon>
    </lineage>
</organism>
<dbReference type="PANTHER" id="PTHR30619:SF1">
    <property type="entry name" value="RECOMBINATION PROTEIN 2"/>
    <property type="match status" value="1"/>
</dbReference>
<dbReference type="Pfam" id="PF03772">
    <property type="entry name" value="Competence"/>
    <property type="match status" value="1"/>
</dbReference>
<sequence length="498" mass="56139">MPIQPFDNARKLRRRPLLLVAIFFALGIFAAQSLQLALAWLAGLTALMLALAVLSLSIPHLRSLTTLLVLLSCTALGALLYANARFPTERLYEHTEKIQHVRGVVVSYPDHGPERSRFVLKPHNAPGYLQVFYDHTRDPEYLQIHYGDELVIRAPVRVPTNRAGELFDYREYLRRRDIWGVIWVYRESQVQIITHRQGFFLLQWGYELRQKLFAQIERYLSFEQGALLKGLLLGERESLPSEIAQNFRDAGVMHVLAVSGANLGMILALLALVLRWWGFNFTKLYFLATPVVVLYLVIVGFEVSLLRATAMFFFLTVGFFFAERGWILKRWADPLQGLSTAAIAILLADPEALCEAGFQLSFVGTLGILLAVLYLWPRLEERLQLKPRLPREEETLSRRGLRGAALFLIISLAAQLAVAPVLAYHFHRVYLWGAILGNLAIVPLVTVTLWGGISLLVASAVPFPFVAQIVATLEGLLLQVLIRLSQLFANLSGAIWSF</sequence>
<feature type="domain" description="ComEC/Rec2-related protein" evidence="7">
    <location>
        <begin position="231"/>
        <end position="495"/>
    </location>
</feature>
<evidence type="ECO:0000256" key="1">
    <source>
        <dbReference type="ARBA" id="ARBA00004651"/>
    </source>
</evidence>
<reference evidence="9" key="1">
    <citation type="journal article" date="2005" name="Environ. Microbiol.">
        <title>Genetic and functional properties of uncultivated thermophilic crenarchaeotes from a subsurface gold mine as revealed by analysis of genome fragments.</title>
        <authorList>
            <person name="Nunoura T."/>
            <person name="Hirayama H."/>
            <person name="Takami H."/>
            <person name="Oida H."/>
            <person name="Nishi S."/>
            <person name="Shimamura S."/>
            <person name="Suzuki Y."/>
            <person name="Inagaki F."/>
            <person name="Takai K."/>
            <person name="Nealson K.H."/>
            <person name="Horikoshi K."/>
        </authorList>
    </citation>
    <scope>NUCLEOTIDE SEQUENCE</scope>
</reference>
<dbReference type="InterPro" id="IPR025405">
    <property type="entry name" value="DUF4131"/>
</dbReference>
<evidence type="ECO:0000259" key="8">
    <source>
        <dbReference type="Pfam" id="PF13567"/>
    </source>
</evidence>
<feature type="domain" description="DUF4131" evidence="8">
    <location>
        <begin position="35"/>
        <end position="188"/>
    </location>
</feature>
<evidence type="ECO:0000256" key="3">
    <source>
        <dbReference type="ARBA" id="ARBA00022692"/>
    </source>
</evidence>
<dbReference type="AlphaFoldDB" id="H5SQY6"/>
<keyword evidence="2" id="KW-1003">Cell membrane</keyword>
<dbReference type="EMBL" id="AP011801">
    <property type="protein sequence ID" value="BAL58503.1"/>
    <property type="molecule type" value="Genomic_DNA"/>
</dbReference>
<keyword evidence="4 6" id="KW-1133">Transmembrane helix</keyword>
<keyword evidence="5 6" id="KW-0472">Membrane</keyword>
<feature type="transmembrane region" description="Helical" evidence="6">
    <location>
        <begin position="255"/>
        <end position="278"/>
    </location>
</feature>
<dbReference type="InterPro" id="IPR004477">
    <property type="entry name" value="ComEC_N"/>
</dbReference>
<feature type="transmembrane region" description="Helical" evidence="6">
    <location>
        <begin position="308"/>
        <end position="327"/>
    </location>
</feature>
<gene>
    <name evidence="9" type="ORF">HGMM_OP2C053</name>
</gene>
<evidence type="ECO:0000256" key="6">
    <source>
        <dbReference type="SAM" id="Phobius"/>
    </source>
</evidence>
<comment type="subcellular location">
    <subcellularLocation>
        <location evidence="1">Cell membrane</location>
        <topology evidence="1">Multi-pass membrane protein</topology>
    </subcellularLocation>
</comment>
<protein>
    <submittedName>
        <fullName evidence="9">Competence protein ComEC</fullName>
    </submittedName>
</protein>
<evidence type="ECO:0000256" key="5">
    <source>
        <dbReference type="ARBA" id="ARBA00023136"/>
    </source>
</evidence>
<feature type="transmembrane region" description="Helical" evidence="6">
    <location>
        <begin position="429"/>
        <end position="451"/>
    </location>
</feature>
<feature type="transmembrane region" description="Helical" evidence="6">
    <location>
        <begin position="356"/>
        <end position="376"/>
    </location>
</feature>
<proteinExistence type="predicted"/>
<reference evidence="9" key="2">
    <citation type="journal article" date="2012" name="PLoS ONE">
        <title>A Deeply Branching Thermophilic Bacterium with an Ancient Acetyl-CoA Pathway Dominates a Subsurface Ecosystem.</title>
        <authorList>
            <person name="Takami H."/>
            <person name="Noguchi H."/>
            <person name="Takaki Y."/>
            <person name="Uchiyama I."/>
            <person name="Toyoda A."/>
            <person name="Nishi S."/>
            <person name="Chee G.-J."/>
            <person name="Arai W."/>
            <person name="Nunoura T."/>
            <person name="Itoh T."/>
            <person name="Hattori M."/>
            <person name="Takai K."/>
        </authorList>
    </citation>
    <scope>NUCLEOTIDE SEQUENCE</scope>
</reference>
<dbReference type="Pfam" id="PF13567">
    <property type="entry name" value="DUF4131"/>
    <property type="match status" value="1"/>
</dbReference>
<accession>H5SQY6</accession>
<keyword evidence="3 6" id="KW-0812">Transmembrane</keyword>
<dbReference type="InterPro" id="IPR052159">
    <property type="entry name" value="Competence_DNA_uptake"/>
</dbReference>
<feature type="transmembrane region" description="Helical" evidence="6">
    <location>
        <begin position="404"/>
        <end position="423"/>
    </location>
</feature>
<feature type="transmembrane region" description="Helical" evidence="6">
    <location>
        <begin position="284"/>
        <end position="301"/>
    </location>
</feature>
<evidence type="ECO:0000259" key="7">
    <source>
        <dbReference type="Pfam" id="PF03772"/>
    </source>
</evidence>
<feature type="transmembrane region" description="Helical" evidence="6">
    <location>
        <begin position="64"/>
        <end position="82"/>
    </location>
</feature>
<feature type="transmembrane region" description="Helical" evidence="6">
    <location>
        <begin position="463"/>
        <end position="482"/>
    </location>
</feature>
<evidence type="ECO:0000256" key="2">
    <source>
        <dbReference type="ARBA" id="ARBA00022475"/>
    </source>
</evidence>
<evidence type="ECO:0000256" key="4">
    <source>
        <dbReference type="ARBA" id="ARBA00022989"/>
    </source>
</evidence>
<dbReference type="NCBIfam" id="TIGR00360">
    <property type="entry name" value="ComEC_N-term"/>
    <property type="match status" value="1"/>
</dbReference>